<evidence type="ECO:0000313" key="1">
    <source>
        <dbReference type="EMBL" id="GAT59870.1"/>
    </source>
</evidence>
<gene>
    <name evidence="1" type="ORF">MCHLO_16097</name>
</gene>
<dbReference type="Proteomes" id="UP000815677">
    <property type="component" value="Unassembled WGS sequence"/>
</dbReference>
<protein>
    <submittedName>
        <fullName evidence="1">Uncharacterized protein</fullName>
    </submittedName>
</protein>
<evidence type="ECO:0000313" key="2">
    <source>
        <dbReference type="Proteomes" id="UP000815677"/>
    </source>
</evidence>
<keyword evidence="2" id="KW-1185">Reference proteome</keyword>
<proteinExistence type="predicted"/>
<accession>A0ABQ0M912</accession>
<dbReference type="EMBL" id="DF849916">
    <property type="protein sequence ID" value="GAT59870.1"/>
    <property type="molecule type" value="Genomic_DNA"/>
</dbReference>
<organism evidence="1 2">
    <name type="scientific">Mycena chlorophos</name>
    <name type="common">Agaric fungus</name>
    <name type="synonym">Agaricus chlorophos</name>
    <dbReference type="NCBI Taxonomy" id="658473"/>
    <lineage>
        <taxon>Eukaryota</taxon>
        <taxon>Fungi</taxon>
        <taxon>Dikarya</taxon>
        <taxon>Basidiomycota</taxon>
        <taxon>Agaricomycotina</taxon>
        <taxon>Agaricomycetes</taxon>
        <taxon>Agaricomycetidae</taxon>
        <taxon>Agaricales</taxon>
        <taxon>Marasmiineae</taxon>
        <taxon>Mycenaceae</taxon>
        <taxon>Mycena</taxon>
    </lineage>
</organism>
<reference evidence="1" key="1">
    <citation type="submission" date="2014-09" db="EMBL/GenBank/DDBJ databases">
        <title>Genome sequence of the luminous mushroom Mycena chlorophos for searching fungal bioluminescence genes.</title>
        <authorList>
            <person name="Tanaka Y."/>
            <person name="Kasuga D."/>
            <person name="Oba Y."/>
            <person name="Hase S."/>
            <person name="Sato K."/>
            <person name="Oba Y."/>
            <person name="Sakakibara Y."/>
        </authorList>
    </citation>
    <scope>NUCLEOTIDE SEQUENCE</scope>
</reference>
<name>A0ABQ0M912_MYCCL</name>
<sequence>MLSSPNEARPKSHHFVVILVAISWMPGLYRLGRQRSHEAPGDDATRIAVRPLTANAYHLLEIAMDECARARCRTHFEYSRRSRPFFSSAIPSSPPNVVADRCLRLGPELGDDGQVLDADVDAFVDVRDMPGGRGPCPRRSSLAKVSAAGSENEALPLRSHLHGHGSSAEERQAACGMPAWSGSWVIGNGGVVVCGAMRALSRPEKTSSGSYSGWAYALRRLRKKSSTPRRVPLLLLHPLHQRHLPKPPLPVEQHALLLLLDSLTRLILHSRLSTNDDTMADAVVNAFASMEGPKLTVASTTTNATGLAERRNRPRLLLCIPPTPPISFQEYLFYFYQAQSNERNATFASSTYYPRANLRSSGSGKRVPYYVPVRIISGVSLRDEDENDAYNGRYDKETIGRFAAILRCDTEVVLDPVPASNVGVIGRPVRRQDQEA</sequence>